<sequence length="297" mass="32932">MRWFSSNTNKIMLLLPTLLIYLTYIMMPIVIATYYSFTSFSGIGKPKYVGLANFQRLFDDPIFMIALKNTFIVLLVTLLLLIPGSFLLSLLLNKKIKGVGSLRAINYSPSIIAPIMVGLIWVFILDPQIGLINTLLERIGLGRLAFEWIGGDTLTPFSVAIIQSWQSLGYIATIFLAGLTLIPSELYEAAEMDGASKFKQLINITIPLLNETFKLNIILVITLCFKIFETVLQLTNGGPNHLSDVLVTYMYSTTFIAGEYGYGMAIAVASLIATIVFSGAFLGFYSLGRRLYNKEGV</sequence>
<dbReference type="CDD" id="cd06261">
    <property type="entry name" value="TM_PBP2"/>
    <property type="match status" value="1"/>
</dbReference>
<dbReference type="InterPro" id="IPR035906">
    <property type="entry name" value="MetI-like_sf"/>
</dbReference>
<feature type="transmembrane region" description="Helical" evidence="7">
    <location>
        <begin position="260"/>
        <end position="285"/>
    </location>
</feature>
<keyword evidence="6 7" id="KW-0472">Membrane</keyword>
<evidence type="ECO:0000313" key="9">
    <source>
        <dbReference type="EMBL" id="PLR81654.1"/>
    </source>
</evidence>
<dbReference type="InterPro" id="IPR051393">
    <property type="entry name" value="ABC_transporter_permease"/>
</dbReference>
<accession>A0A2N5GK59</accession>
<feature type="transmembrane region" description="Helical" evidence="7">
    <location>
        <begin position="12"/>
        <end position="37"/>
    </location>
</feature>
<dbReference type="EMBL" id="PGVD01000076">
    <property type="protein sequence ID" value="PLR89882.1"/>
    <property type="molecule type" value="Genomic_DNA"/>
</dbReference>
<evidence type="ECO:0000313" key="11">
    <source>
        <dbReference type="Proteomes" id="UP000234951"/>
    </source>
</evidence>
<evidence type="ECO:0000256" key="3">
    <source>
        <dbReference type="ARBA" id="ARBA00022475"/>
    </source>
</evidence>
<dbReference type="Pfam" id="PF00528">
    <property type="entry name" value="BPD_transp_1"/>
    <property type="match status" value="1"/>
</dbReference>
<comment type="subcellular location">
    <subcellularLocation>
        <location evidence="1 7">Cell membrane</location>
        <topology evidence="1 7">Multi-pass membrane protein</topology>
    </subcellularLocation>
</comment>
<evidence type="ECO:0000256" key="4">
    <source>
        <dbReference type="ARBA" id="ARBA00022692"/>
    </source>
</evidence>
<evidence type="ECO:0000256" key="2">
    <source>
        <dbReference type="ARBA" id="ARBA00022448"/>
    </source>
</evidence>
<keyword evidence="4 7" id="KW-0812">Transmembrane</keyword>
<dbReference type="Proteomes" id="UP000234951">
    <property type="component" value="Unassembled WGS sequence"/>
</dbReference>
<dbReference type="PROSITE" id="PS50928">
    <property type="entry name" value="ABC_TM1"/>
    <property type="match status" value="1"/>
</dbReference>
<protein>
    <submittedName>
        <fullName evidence="9">Sugar ABC transporter permease</fullName>
    </submittedName>
</protein>
<feature type="domain" description="ABC transmembrane type-1" evidence="8">
    <location>
        <begin position="67"/>
        <end position="283"/>
    </location>
</feature>
<keyword evidence="2 7" id="KW-0813">Transport</keyword>
<organism evidence="9 11">
    <name type="scientific">Bacillus canaveralius</name>
    <dbReference type="NCBI Taxonomy" id="1403243"/>
    <lineage>
        <taxon>Bacteria</taxon>
        <taxon>Bacillati</taxon>
        <taxon>Bacillota</taxon>
        <taxon>Bacilli</taxon>
        <taxon>Bacillales</taxon>
        <taxon>Bacillaceae</taxon>
        <taxon>Bacillus</taxon>
    </lineage>
</organism>
<dbReference type="RefSeq" id="WP_101578083.1">
    <property type="nucleotide sequence ID" value="NZ_PGVA01000032.1"/>
</dbReference>
<evidence type="ECO:0000313" key="12">
    <source>
        <dbReference type="Proteomes" id="UP000235114"/>
    </source>
</evidence>
<keyword evidence="3" id="KW-1003">Cell membrane</keyword>
<keyword evidence="5 7" id="KW-1133">Transmembrane helix</keyword>
<evidence type="ECO:0000259" key="8">
    <source>
        <dbReference type="PROSITE" id="PS50928"/>
    </source>
</evidence>
<feature type="transmembrane region" description="Helical" evidence="7">
    <location>
        <begin position="168"/>
        <end position="187"/>
    </location>
</feature>
<dbReference type="AlphaFoldDB" id="A0A2N5GK59"/>
<dbReference type="GO" id="GO:0005886">
    <property type="term" value="C:plasma membrane"/>
    <property type="evidence" value="ECO:0007669"/>
    <property type="project" value="UniProtKB-SubCell"/>
</dbReference>
<dbReference type="Gene3D" id="1.10.3720.10">
    <property type="entry name" value="MetI-like"/>
    <property type="match status" value="1"/>
</dbReference>
<evidence type="ECO:0000313" key="10">
    <source>
        <dbReference type="EMBL" id="PLR89882.1"/>
    </source>
</evidence>
<evidence type="ECO:0000256" key="1">
    <source>
        <dbReference type="ARBA" id="ARBA00004651"/>
    </source>
</evidence>
<reference evidence="10 12" key="2">
    <citation type="submission" date="2017-12" db="EMBL/GenBank/DDBJ databases">
        <title>Comparative Functional Genomics of Dry Heat Resistant strains isolated from the Viking Spacecraft.</title>
        <authorList>
            <person name="Seuylemezian A."/>
            <person name="Cooper K."/>
            <person name="Vaishampayan P."/>
        </authorList>
    </citation>
    <scope>NUCLEOTIDE SEQUENCE [LARGE SCALE GENOMIC DNA]</scope>
    <source>
        <strain evidence="10 12">ATCC 29669</strain>
    </source>
</reference>
<dbReference type="GO" id="GO:0055085">
    <property type="term" value="P:transmembrane transport"/>
    <property type="evidence" value="ECO:0007669"/>
    <property type="project" value="InterPro"/>
</dbReference>
<evidence type="ECO:0000256" key="5">
    <source>
        <dbReference type="ARBA" id="ARBA00022989"/>
    </source>
</evidence>
<reference evidence="9 11" key="1">
    <citation type="submission" date="2017-11" db="EMBL/GenBank/DDBJ databases">
        <title>Comparitive Functional Genomics of Dry Heat Resistant strains isolated from the Viking Spacecraft.</title>
        <authorList>
            <person name="Seuylemezian A."/>
            <person name="Cooper K."/>
            <person name="Vaishampayan P."/>
        </authorList>
    </citation>
    <scope>NUCLEOTIDE SEQUENCE [LARGE SCALE GENOMIC DNA]</scope>
    <source>
        <strain evidence="9 11">M4.6</strain>
    </source>
</reference>
<dbReference type="SUPFAM" id="SSF161098">
    <property type="entry name" value="MetI-like"/>
    <property type="match status" value="1"/>
</dbReference>
<comment type="similarity">
    <text evidence="7">Belongs to the binding-protein-dependent transport system permease family.</text>
</comment>
<proteinExistence type="inferred from homology"/>
<comment type="caution">
    <text evidence="9">The sequence shown here is derived from an EMBL/GenBank/DDBJ whole genome shotgun (WGS) entry which is preliminary data.</text>
</comment>
<dbReference type="EMBL" id="PGVA01000032">
    <property type="protein sequence ID" value="PLR81654.1"/>
    <property type="molecule type" value="Genomic_DNA"/>
</dbReference>
<dbReference type="OrthoDB" id="9809173at2"/>
<gene>
    <name evidence="9" type="ORF">CU635_14445</name>
    <name evidence="10" type="ORF">CVD25_20685</name>
</gene>
<dbReference type="PANTHER" id="PTHR30193:SF37">
    <property type="entry name" value="INNER MEMBRANE ABC TRANSPORTER PERMEASE PROTEIN YCJO"/>
    <property type="match status" value="1"/>
</dbReference>
<evidence type="ECO:0000256" key="6">
    <source>
        <dbReference type="ARBA" id="ARBA00023136"/>
    </source>
</evidence>
<name>A0A2N5GK59_9BACI</name>
<feature type="transmembrane region" description="Helical" evidence="7">
    <location>
        <begin position="104"/>
        <end position="124"/>
    </location>
</feature>
<dbReference type="PANTHER" id="PTHR30193">
    <property type="entry name" value="ABC TRANSPORTER PERMEASE PROTEIN"/>
    <property type="match status" value="1"/>
</dbReference>
<evidence type="ECO:0000256" key="7">
    <source>
        <dbReference type="RuleBase" id="RU363032"/>
    </source>
</evidence>
<dbReference type="InterPro" id="IPR000515">
    <property type="entry name" value="MetI-like"/>
</dbReference>
<feature type="transmembrane region" description="Helical" evidence="7">
    <location>
        <begin position="71"/>
        <end position="92"/>
    </location>
</feature>
<dbReference type="Proteomes" id="UP000235114">
    <property type="component" value="Unassembled WGS sequence"/>
</dbReference>
<keyword evidence="12" id="KW-1185">Reference proteome</keyword>